<feature type="signal peptide" evidence="1">
    <location>
        <begin position="1"/>
        <end position="23"/>
    </location>
</feature>
<organism evidence="2 3">
    <name type="scientific">Rhizobium loti</name>
    <name type="common">Mesorhizobium loti</name>
    <dbReference type="NCBI Taxonomy" id="381"/>
    <lineage>
        <taxon>Bacteria</taxon>
        <taxon>Pseudomonadati</taxon>
        <taxon>Pseudomonadota</taxon>
        <taxon>Alphaproteobacteria</taxon>
        <taxon>Hyphomicrobiales</taxon>
        <taxon>Phyllobacteriaceae</taxon>
        <taxon>Mesorhizobium</taxon>
    </lineage>
</organism>
<accession>A0A1A5IPT9</accession>
<dbReference type="OrthoDB" id="8163732at2"/>
<keyword evidence="1" id="KW-0732">Signal</keyword>
<proteinExistence type="predicted"/>
<dbReference type="AlphaFoldDB" id="A0A1A5IPT9"/>
<reference evidence="3" key="1">
    <citation type="submission" date="2016-06" db="EMBL/GenBank/DDBJ databases">
        <title>NZP2037 Pacbio-Illumina hybrid assembly.</title>
        <authorList>
            <person name="Ramsay J.P."/>
        </authorList>
    </citation>
    <scope>NUCLEOTIDE SEQUENCE [LARGE SCALE GENOMIC DNA]</scope>
    <source>
        <strain evidence="3">R7ANS::ICEMlSym2042</strain>
    </source>
</reference>
<dbReference type="Proteomes" id="UP000093748">
    <property type="component" value="Unassembled WGS sequence"/>
</dbReference>
<dbReference type="EMBL" id="LZTJ01000001">
    <property type="protein sequence ID" value="OBP83543.1"/>
    <property type="molecule type" value="Genomic_DNA"/>
</dbReference>
<dbReference type="GeneID" id="66681957"/>
<evidence type="ECO:0000313" key="3">
    <source>
        <dbReference type="Proteomes" id="UP000093748"/>
    </source>
</evidence>
<evidence type="ECO:0000256" key="1">
    <source>
        <dbReference type="SAM" id="SignalP"/>
    </source>
</evidence>
<dbReference type="RefSeq" id="WP_032931766.1">
    <property type="nucleotide sequence ID" value="NZ_LZTH01000001.1"/>
</dbReference>
<gene>
    <name evidence="2" type="ORF">BAE39_08835</name>
</gene>
<sequence>MSSFRLAFLIAATSSIGSLPAFAAAQSSYVYCDNGLRCFKAPCPSNSALDLATGKIVKGVSIDASQLPQADKAITDQSDVLYSGKIVVRGSIEQRTQSITGKDYSLPWLVATRIVRTAKDSERKHCSSP</sequence>
<protein>
    <submittedName>
        <fullName evidence="2">Uncharacterized protein</fullName>
    </submittedName>
</protein>
<name>A0A1A5IPT9_RHILI</name>
<evidence type="ECO:0000313" key="2">
    <source>
        <dbReference type="EMBL" id="OBP83543.1"/>
    </source>
</evidence>
<feature type="chain" id="PRO_5009827153" evidence="1">
    <location>
        <begin position="24"/>
        <end position="129"/>
    </location>
</feature>
<comment type="caution">
    <text evidence="2">The sequence shown here is derived from an EMBL/GenBank/DDBJ whole genome shotgun (WGS) entry which is preliminary data.</text>
</comment>